<comment type="caution">
    <text evidence="1">The sequence shown here is derived from an EMBL/GenBank/DDBJ whole genome shotgun (WGS) entry which is preliminary data.</text>
</comment>
<dbReference type="EMBL" id="PUHY01000012">
    <property type="protein sequence ID" value="PQO32342.1"/>
    <property type="molecule type" value="Genomic_DNA"/>
</dbReference>
<dbReference type="Proteomes" id="UP000238322">
    <property type="component" value="Unassembled WGS sequence"/>
</dbReference>
<accession>A0A2S8FJK5</accession>
<protein>
    <submittedName>
        <fullName evidence="1">Uncharacterized protein</fullName>
    </submittedName>
</protein>
<organism evidence="1 2">
    <name type="scientific">Blastopirellula marina</name>
    <dbReference type="NCBI Taxonomy" id="124"/>
    <lineage>
        <taxon>Bacteria</taxon>
        <taxon>Pseudomonadati</taxon>
        <taxon>Planctomycetota</taxon>
        <taxon>Planctomycetia</taxon>
        <taxon>Pirellulales</taxon>
        <taxon>Pirellulaceae</taxon>
        <taxon>Blastopirellula</taxon>
    </lineage>
</organism>
<reference evidence="1 2" key="1">
    <citation type="submission" date="2018-02" db="EMBL/GenBank/DDBJ databases">
        <title>Comparative genomes isolates from brazilian mangrove.</title>
        <authorList>
            <person name="Araujo J.E."/>
            <person name="Taketani R.G."/>
            <person name="Silva M.C.P."/>
            <person name="Loureco M.V."/>
            <person name="Andreote F.D."/>
        </authorList>
    </citation>
    <scope>NUCLEOTIDE SEQUENCE [LARGE SCALE GENOMIC DNA]</scope>
    <source>
        <strain evidence="1 2">Hex-1 MGV</strain>
    </source>
</reference>
<dbReference type="OrthoDB" id="216943at2"/>
<name>A0A2S8FJK5_9BACT</name>
<dbReference type="AlphaFoldDB" id="A0A2S8FJK5"/>
<sequence>MFDFLFRRGNPTNDWQRSAHLSLSASLDVPEFKGLPLGASFDRVSELGRDDAVEFGSHCYYDLGVAIERSNENSISGFTIVLLDEEGDKFQPYRGELLWQGEPLDYLQLTQENLAETLGEWYWIDTDEDESIIFYEFPSHEIQIELTLSGHIKRFLVYQEAMLADPQQWDSYGITKPWIND</sequence>
<evidence type="ECO:0000313" key="1">
    <source>
        <dbReference type="EMBL" id="PQO32342.1"/>
    </source>
</evidence>
<evidence type="ECO:0000313" key="2">
    <source>
        <dbReference type="Proteomes" id="UP000238322"/>
    </source>
</evidence>
<proteinExistence type="predicted"/>
<gene>
    <name evidence="1" type="ORF">C5Y83_19140</name>
</gene>
<dbReference type="RefSeq" id="WP_105331355.1">
    <property type="nucleotide sequence ID" value="NZ_PUHY01000012.1"/>
</dbReference>